<dbReference type="EMBL" id="JBHSPH010000004">
    <property type="protein sequence ID" value="MFC5863345.1"/>
    <property type="molecule type" value="Genomic_DNA"/>
</dbReference>
<accession>A0ABW1EGR5</accession>
<evidence type="ECO:0000313" key="2">
    <source>
        <dbReference type="Proteomes" id="UP001596091"/>
    </source>
</evidence>
<evidence type="ECO:0000313" key="1">
    <source>
        <dbReference type="EMBL" id="MFC5863345.1"/>
    </source>
</evidence>
<dbReference type="RefSeq" id="WP_263341372.1">
    <property type="nucleotide sequence ID" value="NZ_JAGSYH010000007.1"/>
</dbReference>
<dbReference type="Proteomes" id="UP001596091">
    <property type="component" value="Unassembled WGS sequence"/>
</dbReference>
<comment type="caution">
    <text evidence="1">The sequence shown here is derived from an EMBL/GenBank/DDBJ whole genome shotgun (WGS) entry which is preliminary data.</text>
</comment>
<keyword evidence="2" id="KW-1185">Reference proteome</keyword>
<organism evidence="1 2">
    <name type="scientific">Acidicapsa dinghuensis</name>
    <dbReference type="NCBI Taxonomy" id="2218256"/>
    <lineage>
        <taxon>Bacteria</taxon>
        <taxon>Pseudomonadati</taxon>
        <taxon>Acidobacteriota</taxon>
        <taxon>Terriglobia</taxon>
        <taxon>Terriglobales</taxon>
        <taxon>Acidobacteriaceae</taxon>
        <taxon>Acidicapsa</taxon>
    </lineage>
</organism>
<gene>
    <name evidence="1" type="ORF">ACFPT7_13660</name>
</gene>
<reference evidence="2" key="1">
    <citation type="journal article" date="2019" name="Int. J. Syst. Evol. Microbiol.">
        <title>The Global Catalogue of Microorganisms (GCM) 10K type strain sequencing project: providing services to taxonomists for standard genome sequencing and annotation.</title>
        <authorList>
            <consortium name="The Broad Institute Genomics Platform"/>
            <consortium name="The Broad Institute Genome Sequencing Center for Infectious Disease"/>
            <person name="Wu L."/>
            <person name="Ma J."/>
        </authorList>
    </citation>
    <scope>NUCLEOTIDE SEQUENCE [LARGE SCALE GENOMIC DNA]</scope>
    <source>
        <strain evidence="2">JCM 4087</strain>
    </source>
</reference>
<sequence length="261" mass="29726">MNPADGKAKTPWQLLIEGDQEDALEIMRREISDESSPRKNLAYAVALMWTCKYECVLQHFTGVIEKSGDMGRFRMQGEHVYALLGAAHWCLDDHSTAVETWRLGIEAPYANFGVPLQTAMLMVAASLLNPSVCSISEPTEILSRRVEDVRVHGWLKPLAKFAIRKMNAEELMCEIEKDMQQRIARTGTDSSKYVKWVMLFYEALFLKPQDRRGTKDINKRLQSLTSGENFRVLSSGDLWHLARRGEFHIAKYQALVTESEG</sequence>
<proteinExistence type="predicted"/>
<protein>
    <submittedName>
        <fullName evidence="1">Uncharacterized protein</fullName>
    </submittedName>
</protein>
<name>A0ABW1EGR5_9BACT</name>